<organism evidence="1 2">
    <name type="scientific">Choristoneura fumiferana</name>
    <name type="common">Spruce budworm moth</name>
    <name type="synonym">Archips fumiferana</name>
    <dbReference type="NCBI Taxonomy" id="7141"/>
    <lineage>
        <taxon>Eukaryota</taxon>
        <taxon>Metazoa</taxon>
        <taxon>Ecdysozoa</taxon>
        <taxon>Arthropoda</taxon>
        <taxon>Hexapoda</taxon>
        <taxon>Insecta</taxon>
        <taxon>Pterygota</taxon>
        <taxon>Neoptera</taxon>
        <taxon>Endopterygota</taxon>
        <taxon>Lepidoptera</taxon>
        <taxon>Glossata</taxon>
        <taxon>Ditrysia</taxon>
        <taxon>Tortricoidea</taxon>
        <taxon>Tortricidae</taxon>
        <taxon>Tortricinae</taxon>
        <taxon>Choristoneura</taxon>
    </lineage>
</organism>
<name>A0ACC0KUD7_CHOFU</name>
<keyword evidence="2" id="KW-1185">Reference proteome</keyword>
<evidence type="ECO:0000313" key="2">
    <source>
        <dbReference type="Proteomes" id="UP001064048"/>
    </source>
</evidence>
<accession>A0ACC0KUD7</accession>
<dbReference type="EMBL" id="CM046102">
    <property type="protein sequence ID" value="KAI8439944.1"/>
    <property type="molecule type" value="Genomic_DNA"/>
</dbReference>
<evidence type="ECO:0000313" key="1">
    <source>
        <dbReference type="EMBL" id="KAI8439944.1"/>
    </source>
</evidence>
<comment type="caution">
    <text evidence="1">The sequence shown here is derived from an EMBL/GenBank/DDBJ whole genome shotgun (WGS) entry which is preliminary data.</text>
</comment>
<sequence>MDLQRTKNASEGIAPMGISALNEAVAEPESRYECPVCLNWLRDPVITTCGHKFCKSCITSWLQTSGHCPIDNINLSCTIKVTPLDLDAHIASCEHNKPQASSQPDAVPCSFHTIGCKELFNSQEEMQAHLEQDTQAHMSYLMNAYSEIKITNDMSNANIDPKEQEAMSLWEAPDKDGGDKPPPPLTNTSALIR</sequence>
<protein>
    <submittedName>
        <fullName evidence="1">Uncharacterized protein</fullName>
    </submittedName>
</protein>
<proteinExistence type="predicted"/>
<dbReference type="Proteomes" id="UP001064048">
    <property type="component" value="Chromosome 2"/>
</dbReference>
<gene>
    <name evidence="1" type="ORF">MSG28_001395</name>
</gene>
<reference evidence="1 2" key="1">
    <citation type="journal article" date="2022" name="Genome Biol. Evol.">
        <title>The Spruce Budworm Genome: Reconstructing the Evolutionary History of Antifreeze Proteins.</title>
        <authorList>
            <person name="Beliveau C."/>
            <person name="Gagne P."/>
            <person name="Picq S."/>
            <person name="Vernygora O."/>
            <person name="Keeling C.I."/>
            <person name="Pinkney K."/>
            <person name="Doucet D."/>
            <person name="Wen F."/>
            <person name="Johnston J.S."/>
            <person name="Maaroufi H."/>
            <person name="Boyle B."/>
            <person name="Laroche J."/>
            <person name="Dewar K."/>
            <person name="Juretic N."/>
            <person name="Blackburn G."/>
            <person name="Nisole A."/>
            <person name="Brunet B."/>
            <person name="Brandao M."/>
            <person name="Lumley L."/>
            <person name="Duan J."/>
            <person name="Quan G."/>
            <person name="Lucarotti C.J."/>
            <person name="Roe A.D."/>
            <person name="Sperling F.A.H."/>
            <person name="Levesque R.C."/>
            <person name="Cusson M."/>
        </authorList>
    </citation>
    <scope>NUCLEOTIDE SEQUENCE [LARGE SCALE GENOMIC DNA]</scope>
    <source>
        <strain evidence="1">Glfc:IPQL:Cfum</strain>
    </source>
</reference>